<organism evidence="2 3">
    <name type="scientific">Candidatus Marimicrobium litorale</name>
    <dbReference type="NCBI Taxonomy" id="2518991"/>
    <lineage>
        <taxon>Bacteria</taxon>
        <taxon>Pseudomonadati</taxon>
        <taxon>Pseudomonadota</taxon>
        <taxon>Gammaproteobacteria</taxon>
        <taxon>Cellvibrionales</taxon>
        <taxon>Halieaceae</taxon>
        <taxon>Marimicrobium</taxon>
    </lineage>
</organism>
<dbReference type="RefSeq" id="WP_279249152.1">
    <property type="nucleotide sequence ID" value="NZ_SHNO01000001.1"/>
</dbReference>
<evidence type="ECO:0000256" key="1">
    <source>
        <dbReference type="SAM" id="SignalP"/>
    </source>
</evidence>
<protein>
    <recommendedName>
        <fullName evidence="4">Secreted protein</fullName>
    </recommendedName>
</protein>
<reference evidence="2" key="1">
    <citation type="submission" date="2019-02" db="EMBL/GenBank/DDBJ databases">
        <authorList>
            <person name="Li S.-H."/>
        </authorList>
    </citation>
    <scope>NUCLEOTIDE SEQUENCE</scope>
    <source>
        <strain evidence="2">IMCC11814</strain>
    </source>
</reference>
<evidence type="ECO:0000313" key="2">
    <source>
        <dbReference type="EMBL" id="MCX2977431.1"/>
    </source>
</evidence>
<sequence>MLRRAVVLWITLLVTPLTWGDEMTAAAEMFCEKVKVCAMAQMAEEDMTPEVRGMMEPILNNMCSNIQSRVVGKVPEGSPLYGPAIGCMRSMESLTCAQIQDLASSETAECQSFREKAEAASARG</sequence>
<gene>
    <name evidence="2" type="ORF">EYC82_08695</name>
</gene>
<keyword evidence="1" id="KW-0732">Signal</keyword>
<evidence type="ECO:0008006" key="4">
    <source>
        <dbReference type="Google" id="ProtNLM"/>
    </source>
</evidence>
<name>A0ABT3T6I3_9GAMM</name>
<feature type="signal peptide" evidence="1">
    <location>
        <begin position="1"/>
        <end position="20"/>
    </location>
</feature>
<evidence type="ECO:0000313" key="3">
    <source>
        <dbReference type="Proteomes" id="UP001143304"/>
    </source>
</evidence>
<proteinExistence type="predicted"/>
<feature type="chain" id="PRO_5046821766" description="Secreted protein" evidence="1">
    <location>
        <begin position="21"/>
        <end position="124"/>
    </location>
</feature>
<comment type="caution">
    <text evidence="2">The sequence shown here is derived from an EMBL/GenBank/DDBJ whole genome shotgun (WGS) entry which is preliminary data.</text>
</comment>
<dbReference type="Proteomes" id="UP001143304">
    <property type="component" value="Unassembled WGS sequence"/>
</dbReference>
<dbReference type="EMBL" id="SHNO01000001">
    <property type="protein sequence ID" value="MCX2977431.1"/>
    <property type="molecule type" value="Genomic_DNA"/>
</dbReference>
<keyword evidence="3" id="KW-1185">Reference proteome</keyword>
<accession>A0ABT3T6I3</accession>